<proteinExistence type="predicted"/>
<reference evidence="2" key="1">
    <citation type="submission" date="2021-02" db="EMBL/GenBank/DDBJ databases">
        <title>Leucobacter sp. CX169.</title>
        <authorList>
            <person name="Cheng Y."/>
        </authorList>
    </citation>
    <scope>NUCLEOTIDE SEQUENCE [LARGE SCALE GENOMIC DNA]</scope>
    <source>
        <strain evidence="2">JY899</strain>
    </source>
</reference>
<evidence type="ECO:0000313" key="1">
    <source>
        <dbReference type="EMBL" id="MBM9432533.1"/>
    </source>
</evidence>
<dbReference type="RefSeq" id="WP_187996051.1">
    <property type="nucleotide sequence ID" value="NZ_JACEXG010000001.1"/>
</dbReference>
<organism evidence="1 2">
    <name type="scientific">Flaviflexus equikiangi</name>
    <dbReference type="NCBI Taxonomy" id="2758573"/>
    <lineage>
        <taxon>Bacteria</taxon>
        <taxon>Bacillati</taxon>
        <taxon>Actinomycetota</taxon>
        <taxon>Actinomycetes</taxon>
        <taxon>Actinomycetales</taxon>
        <taxon>Actinomycetaceae</taxon>
        <taxon>Flaviflexus</taxon>
    </lineage>
</organism>
<name>A0ABS2TCZ7_9ACTO</name>
<dbReference type="Proteomes" id="UP000705983">
    <property type="component" value="Unassembled WGS sequence"/>
</dbReference>
<gene>
    <name evidence="1" type="ORF">JVW63_02290</name>
</gene>
<dbReference type="EMBL" id="JAFFJS010000001">
    <property type="protein sequence ID" value="MBM9432533.1"/>
    <property type="molecule type" value="Genomic_DNA"/>
</dbReference>
<evidence type="ECO:0000313" key="2">
    <source>
        <dbReference type="Proteomes" id="UP000705983"/>
    </source>
</evidence>
<keyword evidence="2" id="KW-1185">Reference proteome</keyword>
<protein>
    <submittedName>
        <fullName evidence="1">Uncharacterized protein</fullName>
    </submittedName>
</protein>
<comment type="caution">
    <text evidence="1">The sequence shown here is derived from an EMBL/GenBank/DDBJ whole genome shotgun (WGS) entry which is preliminary data.</text>
</comment>
<accession>A0ABS2TCZ7</accession>
<sequence>MTHLSEGPRGRRFLYELLVAGGAEELSRAVWDFEWRIAKDDGSRAYLVMVEETEAPAPPRFKVPAPPWFTRVRTKHRSMLSRRSTPRAVPTWKENVPPGDSLITSAGVADLIRAATPDPSHASHALTETVAAARYWQEPDATDLILSDAVIVAALAEIDDRPLLKALEKDRTEPFAVLWGDWRGDAGTVLETWLAEITAAVERAQRERPADVRANWSGMWHSTPPYRLLKSQDRMVDGVPTGLTDVEDGPPRDRATVLSVRVKDDKVYVVDSAQAWVALCTDYPLDVTAEVRHDWYRVTGRDGTWIIPNWRDVARDWDGVLVTPRGYLTAAGRALPAGEHASVLAGWNPGETFWLRDCDTAGPEEWRFVDDRWEPVRAQP</sequence>